<dbReference type="EMBL" id="AMWG01000165">
    <property type="protein sequence ID" value="ELP30143.1"/>
    <property type="molecule type" value="Genomic_DNA"/>
</dbReference>
<proteinExistence type="predicted"/>
<evidence type="ECO:0000313" key="1">
    <source>
        <dbReference type="EMBL" id="ELP30143.1"/>
    </source>
</evidence>
<organism evidence="1 2">
    <name type="scientific">Rhodopirellula baltica SWK14</name>
    <dbReference type="NCBI Taxonomy" id="993516"/>
    <lineage>
        <taxon>Bacteria</taxon>
        <taxon>Pseudomonadati</taxon>
        <taxon>Planctomycetota</taxon>
        <taxon>Planctomycetia</taxon>
        <taxon>Pirellulales</taxon>
        <taxon>Pirellulaceae</taxon>
        <taxon>Rhodopirellula</taxon>
    </lineage>
</organism>
<evidence type="ECO:0000313" key="2">
    <source>
        <dbReference type="Proteomes" id="UP000010959"/>
    </source>
</evidence>
<accession>L7C7Z2</accession>
<gene>
    <name evidence="1" type="ORF">RBSWK_05901</name>
</gene>
<name>L7C7Z2_RHOBT</name>
<reference evidence="1 2" key="1">
    <citation type="journal article" date="2013" name="Mar. Genomics">
        <title>Expression of sulfatases in Rhodopirellula baltica and the diversity of sulfatases in the genus Rhodopirellula.</title>
        <authorList>
            <person name="Wegner C.E."/>
            <person name="Richter-Heitmann T."/>
            <person name="Klindworth A."/>
            <person name="Klockow C."/>
            <person name="Richter M."/>
            <person name="Achstetter T."/>
            <person name="Glockner F.O."/>
            <person name="Harder J."/>
        </authorList>
    </citation>
    <scope>NUCLEOTIDE SEQUENCE [LARGE SCALE GENOMIC DNA]</scope>
    <source>
        <strain evidence="1 2">SWK14</strain>
    </source>
</reference>
<sequence>MNLPALINASLMPLMSRVCHEAYGNYRLCAIASRTANWPAT</sequence>
<comment type="caution">
    <text evidence="1">The sequence shown here is derived from an EMBL/GenBank/DDBJ whole genome shotgun (WGS) entry which is preliminary data.</text>
</comment>
<dbReference type="Proteomes" id="UP000010959">
    <property type="component" value="Unassembled WGS sequence"/>
</dbReference>
<protein>
    <submittedName>
        <fullName evidence="1">Uncharacterized protein</fullName>
    </submittedName>
</protein>
<dbReference type="AlphaFoldDB" id="L7C7Z2"/>
<dbReference type="PATRIC" id="fig|993516.3.peg.6325"/>